<evidence type="ECO:0000313" key="1">
    <source>
        <dbReference type="EMBL" id="CVK32981.1"/>
    </source>
</evidence>
<sequence length="52" mass="5493">MRMSDARTAITRGSGEGMGMPQVRCIVAVREAARCATGGVDMRPQNPFGAPQ</sequence>
<dbReference type="EMBL" id="LT158599">
    <property type="protein sequence ID" value="CVK32981.1"/>
    <property type="molecule type" value="Genomic_DNA"/>
</dbReference>
<name>A0A0X3BLX1_9EURY</name>
<dbReference type="KEGG" id="mema:MMAB1_1768"/>
<organism evidence="1 2">
    <name type="scientific">Methanoculleus bourgensis</name>
    <dbReference type="NCBI Taxonomy" id="83986"/>
    <lineage>
        <taxon>Archaea</taxon>
        <taxon>Methanobacteriati</taxon>
        <taxon>Methanobacteriota</taxon>
        <taxon>Stenosarchaea group</taxon>
        <taxon>Methanomicrobia</taxon>
        <taxon>Methanomicrobiales</taxon>
        <taxon>Methanomicrobiaceae</taxon>
        <taxon>Methanoculleus</taxon>
    </lineage>
</organism>
<proteinExistence type="predicted"/>
<reference evidence="1 2" key="1">
    <citation type="submission" date="2016-01" db="EMBL/GenBank/DDBJ databases">
        <authorList>
            <person name="Manzoor S."/>
        </authorList>
    </citation>
    <scope>NUCLEOTIDE SEQUENCE [LARGE SCALE GENOMIC DNA]</scope>
    <source>
        <strain evidence="1">Methanoculleus sp MAB1</strain>
    </source>
</reference>
<dbReference type="AlphaFoldDB" id="A0A0X3BLX1"/>
<accession>A0A0X3BLX1</accession>
<evidence type="ECO:0000313" key="2">
    <source>
        <dbReference type="Proteomes" id="UP000069850"/>
    </source>
</evidence>
<gene>
    <name evidence="1" type="ORF">MMAB1_1768</name>
</gene>
<dbReference type="Proteomes" id="UP000069850">
    <property type="component" value="Chromosome 1"/>
</dbReference>
<protein>
    <submittedName>
        <fullName evidence="1">Uncharacterized protein</fullName>
    </submittedName>
</protein>